<dbReference type="Gene3D" id="2.70.160.11">
    <property type="entry name" value="Hnrnp arginine n-methyltransferase1"/>
    <property type="match status" value="1"/>
</dbReference>
<dbReference type="CDD" id="cd02440">
    <property type="entry name" value="AdoMet_MTases"/>
    <property type="match status" value="1"/>
</dbReference>
<keyword evidence="10" id="KW-0804">Transcription</keyword>
<keyword evidence="17" id="KW-1185">Reference proteome</keyword>
<dbReference type="SUPFAM" id="SSF53335">
    <property type="entry name" value="S-adenosyl-L-methionine-dependent methyltransferases"/>
    <property type="match status" value="1"/>
</dbReference>
<dbReference type="Gene3D" id="3.40.50.150">
    <property type="entry name" value="Vaccinia Virus protein VP39"/>
    <property type="match status" value="1"/>
</dbReference>
<evidence type="ECO:0000256" key="6">
    <source>
        <dbReference type="ARBA" id="ARBA00022679"/>
    </source>
</evidence>
<dbReference type="InterPro" id="IPR055135">
    <property type="entry name" value="PRMT_dom"/>
</dbReference>
<evidence type="ECO:0000256" key="4">
    <source>
        <dbReference type="ARBA" id="ARBA00022490"/>
    </source>
</evidence>
<dbReference type="InterPro" id="IPR029063">
    <property type="entry name" value="SAM-dependent_MTases_sf"/>
</dbReference>
<name>A0ABP0FQL8_CLALP</name>
<dbReference type="Proteomes" id="UP001642483">
    <property type="component" value="Unassembled WGS sequence"/>
</dbReference>
<evidence type="ECO:0000256" key="5">
    <source>
        <dbReference type="ARBA" id="ARBA00022603"/>
    </source>
</evidence>
<dbReference type="PANTHER" id="PTHR11006">
    <property type="entry name" value="PROTEIN ARGININE N-METHYLTRANSFERASE"/>
    <property type="match status" value="1"/>
</dbReference>
<evidence type="ECO:0000256" key="8">
    <source>
        <dbReference type="ARBA" id="ARBA00022853"/>
    </source>
</evidence>
<evidence type="ECO:0000256" key="9">
    <source>
        <dbReference type="ARBA" id="ARBA00023015"/>
    </source>
</evidence>
<dbReference type="PROSITE" id="PS51678">
    <property type="entry name" value="SAM_MT_PRMT"/>
    <property type="match status" value="1"/>
</dbReference>
<evidence type="ECO:0000256" key="3">
    <source>
        <dbReference type="ARBA" id="ARBA00011925"/>
    </source>
</evidence>
<evidence type="ECO:0000256" key="2">
    <source>
        <dbReference type="ARBA" id="ARBA00004496"/>
    </source>
</evidence>
<dbReference type="Pfam" id="PF06325">
    <property type="entry name" value="PrmA"/>
    <property type="match status" value="1"/>
</dbReference>
<comment type="subcellular location">
    <subcellularLocation>
        <location evidence="2">Cytoplasm</location>
    </subcellularLocation>
    <subcellularLocation>
        <location evidence="1">Nucleus</location>
    </subcellularLocation>
</comment>
<evidence type="ECO:0000256" key="13">
    <source>
        <dbReference type="PROSITE-ProRule" id="PRU01015"/>
    </source>
</evidence>
<keyword evidence="5 13" id="KW-0489">Methyltransferase</keyword>
<feature type="compositionally biased region" description="Polar residues" evidence="14">
    <location>
        <begin position="460"/>
        <end position="509"/>
    </location>
</feature>
<dbReference type="InterPro" id="IPR011993">
    <property type="entry name" value="PH-like_dom_sf"/>
</dbReference>
<organism evidence="16 17">
    <name type="scientific">Clavelina lepadiformis</name>
    <name type="common">Light-bulb sea squirt</name>
    <name type="synonym">Ascidia lepadiformis</name>
    <dbReference type="NCBI Taxonomy" id="159417"/>
    <lineage>
        <taxon>Eukaryota</taxon>
        <taxon>Metazoa</taxon>
        <taxon>Chordata</taxon>
        <taxon>Tunicata</taxon>
        <taxon>Ascidiacea</taxon>
        <taxon>Aplousobranchia</taxon>
        <taxon>Clavelinidae</taxon>
        <taxon>Clavelina</taxon>
    </lineage>
</organism>
<evidence type="ECO:0000259" key="15">
    <source>
        <dbReference type="Pfam" id="PF22528"/>
    </source>
</evidence>
<evidence type="ECO:0000256" key="10">
    <source>
        <dbReference type="ARBA" id="ARBA00023163"/>
    </source>
</evidence>
<dbReference type="PANTHER" id="PTHR11006:SF10">
    <property type="entry name" value="HISTONE-ARGININE METHYLTRANSFERASE CARMER-RELATED"/>
    <property type="match status" value="1"/>
</dbReference>
<comment type="catalytic activity">
    <reaction evidence="12">
        <text>L-arginyl-[protein] + 2 S-adenosyl-L-methionine = N(omega),N(omega)-dimethyl-L-arginyl-[protein] + 2 S-adenosyl-L-homocysteine + 2 H(+)</text>
        <dbReference type="Rhea" id="RHEA:48096"/>
        <dbReference type="Rhea" id="RHEA-COMP:10532"/>
        <dbReference type="Rhea" id="RHEA-COMP:11991"/>
        <dbReference type="ChEBI" id="CHEBI:15378"/>
        <dbReference type="ChEBI" id="CHEBI:29965"/>
        <dbReference type="ChEBI" id="CHEBI:57856"/>
        <dbReference type="ChEBI" id="CHEBI:59789"/>
        <dbReference type="ChEBI" id="CHEBI:61897"/>
        <dbReference type="EC" id="2.1.1.319"/>
    </reaction>
</comment>
<feature type="region of interest" description="Disordered" evidence="14">
    <location>
        <begin position="452"/>
        <end position="509"/>
    </location>
</feature>
<evidence type="ECO:0000256" key="14">
    <source>
        <dbReference type="SAM" id="MobiDB-lite"/>
    </source>
</evidence>
<evidence type="ECO:0000313" key="17">
    <source>
        <dbReference type="Proteomes" id="UP001642483"/>
    </source>
</evidence>
<dbReference type="Pfam" id="PF11531">
    <property type="entry name" value="CARM1"/>
    <property type="match status" value="1"/>
</dbReference>
<sequence length="580" mass="64819">MACSVISFNQVNLSYLNDPTKNSDLSGKSFLVQVRRVAEEAQVSILNENDVYLKCTLTLESDDCKVASDRYLIHVHADSSIILKFSTPSELKRFQDCVDFRSKSPSAFDKRTEESSAVQYFQFYGYLSQQQNMMQDYIRTGTYQKAMLQNYINFRDKVVLDVGAGSGILSFFAMQAGARKVYAVEASTMAAHSKKLVSCSQYAGRIIVVPGKIEEISLPEKVDVIISEPMGYMLFNERMLETFLHAKKFLKQQNGLMFPTVGDLHIAPFTDELLYMEQFTKANFWYQQSFHGVDLSPLRDDAVEEYFKQPIVDTFDVRILMAKSTKHTINFSTANEEDLHRIEIPLHFTAHTSGTVHGFAFWFDIAFIGTISTVWLSTAPTEALTHWYQVRCLLRSPLFIKAGEVMLGKVVLRSNKRQSYDVDIEALVESTGCKSENSLDLKNPFFHYNGQPPSVPAGAHNSSPSDPYTSNVPSEPQPSSGVSGASSNYPGSISSRHSSVQESQARQVQLQHQNNYQNHEGAFNNHHNGLNAYCSTVPLISGGIPYPGPSHAKTSAGMGEAAIPQNLQRNSVHNGSNLYY</sequence>
<dbReference type="EC" id="2.1.1.319" evidence="3"/>
<evidence type="ECO:0000256" key="7">
    <source>
        <dbReference type="ARBA" id="ARBA00022691"/>
    </source>
</evidence>
<keyword evidence="4" id="KW-0963">Cytoplasm</keyword>
<comment type="caution">
    <text evidence="16">The sequence shown here is derived from an EMBL/GenBank/DDBJ whole genome shotgun (WGS) entry which is preliminary data.</text>
</comment>
<proteinExistence type="predicted"/>
<dbReference type="Gene3D" id="2.30.29.30">
    <property type="entry name" value="Pleckstrin-homology domain (PH domain)/Phosphotyrosine-binding domain (PTB)"/>
    <property type="match status" value="1"/>
</dbReference>
<feature type="domain" description="Protein arginine N-methyltransferase" evidence="15">
    <location>
        <begin position="263"/>
        <end position="425"/>
    </location>
</feature>
<evidence type="ECO:0000256" key="11">
    <source>
        <dbReference type="ARBA" id="ARBA00023242"/>
    </source>
</evidence>
<keyword evidence="9" id="KW-0805">Transcription regulation</keyword>
<keyword evidence="6 13" id="KW-0808">Transferase</keyword>
<evidence type="ECO:0000256" key="1">
    <source>
        <dbReference type="ARBA" id="ARBA00004123"/>
    </source>
</evidence>
<keyword evidence="8" id="KW-0156">Chromatin regulator</keyword>
<keyword evidence="7 13" id="KW-0949">S-adenosyl-L-methionine</keyword>
<evidence type="ECO:0000313" key="16">
    <source>
        <dbReference type="EMBL" id="CAK8680722.1"/>
    </source>
</evidence>
<keyword evidence="11" id="KW-0539">Nucleus</keyword>
<protein>
    <recommendedName>
        <fullName evidence="3">type I protein arginine methyltransferase</fullName>
        <ecNumber evidence="3">2.1.1.319</ecNumber>
    </recommendedName>
</protein>
<reference evidence="16 17" key="1">
    <citation type="submission" date="2024-02" db="EMBL/GenBank/DDBJ databases">
        <authorList>
            <person name="Daric V."/>
            <person name="Darras S."/>
        </authorList>
    </citation>
    <scope>NUCLEOTIDE SEQUENCE [LARGE SCALE GENOMIC DNA]</scope>
</reference>
<dbReference type="Pfam" id="PF22528">
    <property type="entry name" value="PRMT_C"/>
    <property type="match status" value="1"/>
</dbReference>
<dbReference type="InterPro" id="IPR025799">
    <property type="entry name" value="Arg_MeTrfase"/>
</dbReference>
<dbReference type="EMBL" id="CAWYQH010000079">
    <property type="protein sequence ID" value="CAK8680722.1"/>
    <property type="molecule type" value="Genomic_DNA"/>
</dbReference>
<gene>
    <name evidence="16" type="ORF">CVLEPA_LOCUS10980</name>
</gene>
<evidence type="ECO:0000256" key="12">
    <source>
        <dbReference type="ARBA" id="ARBA00049086"/>
    </source>
</evidence>
<accession>A0ABP0FQL8</accession>